<dbReference type="PROSITE" id="PS00680">
    <property type="entry name" value="MAP_1"/>
    <property type="match status" value="1"/>
</dbReference>
<dbReference type="EC" id="3.4.11.18" evidence="6 7"/>
<proteinExistence type="inferred from homology"/>
<dbReference type="EMBL" id="VTDN01000008">
    <property type="protein sequence ID" value="MEB5477411.1"/>
    <property type="molecule type" value="Genomic_DNA"/>
</dbReference>
<dbReference type="Proteomes" id="UP001339883">
    <property type="component" value="Unassembled WGS sequence"/>
</dbReference>
<dbReference type="InterPro" id="IPR002467">
    <property type="entry name" value="Pept_M24A_MAP1"/>
</dbReference>
<keyword evidence="10" id="KW-1185">Reference proteome</keyword>
<dbReference type="SUPFAM" id="SSF55920">
    <property type="entry name" value="Creatinase/aminopeptidase"/>
    <property type="match status" value="1"/>
</dbReference>
<evidence type="ECO:0000256" key="3">
    <source>
        <dbReference type="ARBA" id="ARBA00022670"/>
    </source>
</evidence>
<keyword evidence="3 6" id="KW-0645">Protease</keyword>
<feature type="binding site" evidence="6">
    <location>
        <position position="111"/>
    </location>
    <ligand>
        <name>a divalent metal cation</name>
        <dbReference type="ChEBI" id="CHEBI:60240"/>
        <label>1</label>
    </ligand>
</feature>
<feature type="binding site" evidence="6">
    <location>
        <position position="238"/>
    </location>
    <ligand>
        <name>a divalent metal cation</name>
        <dbReference type="ChEBI" id="CHEBI:60240"/>
        <label>2</label>
        <note>catalytic</note>
    </ligand>
</feature>
<name>A0ABU6DVA8_9GAMM</name>
<sequence>MYNPKVGIKTAEEIEKLRIAGRLAAEVLYMIKKHVKAGVTTEYLDDICNDFIINTLKVVPANVGYHGYTKTTCISKNEVVCHGIPSNSEVLKDGDIINIDVAIIKDGYHGDTSRMYAVGDIKPEAKKLIDVTYDAMRAGIYQVKPGATLGDIGHAIQSLAQSHGYSIVREYCGHGIGKVYHEQPNVLHYGQKGHGLKLKEGMVFTIEPMVNLGKSGVKELSDGWTVVTKDRSLSAQWEHMVAVTKDGFELLTPWPEGTGEYAEI</sequence>
<comment type="similarity">
    <text evidence="6">Belongs to the peptidase M24A family. Methionine aminopeptidase type 1 subfamily.</text>
</comment>
<comment type="function">
    <text evidence="1 6">Removes the N-terminal methionine from nascent proteins. The N-terminal methionine is often cleaved when the second residue in the primary sequence is small and uncharged (Met-Ala-, Cys, Gly, Pro, Ser, Thr, or Val). Requires deformylation of the N(alpha)-formylated initiator methionine before it can be hydrolyzed.</text>
</comment>
<dbReference type="CDD" id="cd01086">
    <property type="entry name" value="MetAP1"/>
    <property type="match status" value="1"/>
</dbReference>
<keyword evidence="5 6" id="KW-0378">Hydrolase</keyword>
<dbReference type="PRINTS" id="PR00599">
    <property type="entry name" value="MAPEPTIDASE"/>
</dbReference>
<dbReference type="PANTHER" id="PTHR43330">
    <property type="entry name" value="METHIONINE AMINOPEPTIDASE"/>
    <property type="match status" value="1"/>
</dbReference>
<feature type="binding site" evidence="6">
    <location>
        <position position="238"/>
    </location>
    <ligand>
        <name>a divalent metal cation</name>
        <dbReference type="ChEBI" id="CHEBI:60240"/>
        <label>1</label>
    </ligand>
</feature>
<feature type="binding site" evidence="6">
    <location>
        <position position="111"/>
    </location>
    <ligand>
        <name>a divalent metal cation</name>
        <dbReference type="ChEBI" id="CHEBI:60240"/>
        <label>2</label>
        <note>catalytic</note>
    </ligand>
</feature>
<evidence type="ECO:0000256" key="7">
    <source>
        <dbReference type="RuleBase" id="RU003653"/>
    </source>
</evidence>
<evidence type="ECO:0000259" key="8">
    <source>
        <dbReference type="Pfam" id="PF00557"/>
    </source>
</evidence>
<comment type="caution">
    <text evidence="9">The sequence shown here is derived from an EMBL/GenBank/DDBJ whole genome shotgun (WGS) entry which is preliminary data.</text>
</comment>
<evidence type="ECO:0000256" key="2">
    <source>
        <dbReference type="ARBA" id="ARBA00022438"/>
    </source>
</evidence>
<dbReference type="RefSeq" id="WP_195772699.1">
    <property type="nucleotide sequence ID" value="NZ_VTDN01000008.1"/>
</dbReference>
<dbReference type="NCBIfam" id="TIGR00500">
    <property type="entry name" value="met_pdase_I"/>
    <property type="match status" value="1"/>
</dbReference>
<evidence type="ECO:0000313" key="10">
    <source>
        <dbReference type="Proteomes" id="UP001339883"/>
    </source>
</evidence>
<comment type="subunit">
    <text evidence="6">Monomer.</text>
</comment>
<dbReference type="HAMAP" id="MF_01974">
    <property type="entry name" value="MetAP_1"/>
    <property type="match status" value="1"/>
</dbReference>
<dbReference type="InterPro" id="IPR001714">
    <property type="entry name" value="Pept_M24_MAP"/>
</dbReference>
<dbReference type="PANTHER" id="PTHR43330:SF27">
    <property type="entry name" value="METHIONINE AMINOPEPTIDASE"/>
    <property type="match status" value="1"/>
</dbReference>
<gene>
    <name evidence="6 9" type="primary">map</name>
    <name evidence="9" type="ORF">I2F25_10200</name>
</gene>
<evidence type="ECO:0000256" key="4">
    <source>
        <dbReference type="ARBA" id="ARBA00022723"/>
    </source>
</evidence>
<feature type="binding site" evidence="6">
    <location>
        <position position="181"/>
    </location>
    <ligand>
        <name>substrate</name>
    </ligand>
</feature>
<feature type="binding site" evidence="6">
    <location>
        <position position="174"/>
    </location>
    <ligand>
        <name>a divalent metal cation</name>
        <dbReference type="ChEBI" id="CHEBI:60240"/>
        <label>2</label>
        <note>catalytic</note>
    </ligand>
</feature>
<accession>A0ABU6DVA8</accession>
<dbReference type="GO" id="GO:0004239">
    <property type="term" value="F:initiator methionyl aminopeptidase activity"/>
    <property type="evidence" value="ECO:0007669"/>
    <property type="project" value="UniProtKB-EC"/>
</dbReference>
<organism evidence="9 10">
    <name type="scientific">Acinetobacter pollinis</name>
    <dbReference type="NCBI Taxonomy" id="2605270"/>
    <lineage>
        <taxon>Bacteria</taxon>
        <taxon>Pseudomonadati</taxon>
        <taxon>Pseudomonadota</taxon>
        <taxon>Gammaproteobacteria</taxon>
        <taxon>Moraxellales</taxon>
        <taxon>Moraxellaceae</taxon>
        <taxon>Acinetobacter</taxon>
    </lineage>
</organism>
<feature type="domain" description="Peptidase M24" evidence="8">
    <location>
        <begin position="15"/>
        <end position="245"/>
    </location>
</feature>
<comment type="catalytic activity">
    <reaction evidence="6 7">
        <text>Release of N-terminal amino acids, preferentially methionine, from peptides and arylamides.</text>
        <dbReference type="EC" id="3.4.11.18"/>
    </reaction>
</comment>
<evidence type="ECO:0000256" key="6">
    <source>
        <dbReference type="HAMAP-Rule" id="MF_01974"/>
    </source>
</evidence>
<protein>
    <recommendedName>
        <fullName evidence="6 7">Methionine aminopeptidase</fullName>
        <shortName evidence="6">MAP</shortName>
        <shortName evidence="6">MetAP</shortName>
        <ecNumber evidence="6 7">3.4.11.18</ecNumber>
    </recommendedName>
    <alternativeName>
        <fullName evidence="6">Peptidase M</fullName>
    </alternativeName>
</protein>
<comment type="cofactor">
    <cofactor evidence="6">
        <name>Co(2+)</name>
        <dbReference type="ChEBI" id="CHEBI:48828"/>
    </cofactor>
    <cofactor evidence="6">
        <name>Zn(2+)</name>
        <dbReference type="ChEBI" id="CHEBI:29105"/>
    </cofactor>
    <cofactor evidence="6">
        <name>Mn(2+)</name>
        <dbReference type="ChEBI" id="CHEBI:29035"/>
    </cofactor>
    <cofactor evidence="6">
        <name>Fe(2+)</name>
        <dbReference type="ChEBI" id="CHEBI:29033"/>
    </cofactor>
    <text evidence="6">Binds 2 divalent metal cations per subunit. Has a high-affinity and a low affinity metal-binding site. The true nature of the physiological cofactor is under debate. The enzyme is active with cobalt, zinc, manganese or divalent iron ions. Most likely, methionine aminopeptidases function as mononuclear Fe(2+)-metalloproteases under physiological conditions, and the catalytically relevant metal-binding site has been assigned to the histidine-containing high-affinity site.</text>
</comment>
<evidence type="ECO:0000256" key="5">
    <source>
        <dbReference type="ARBA" id="ARBA00022801"/>
    </source>
</evidence>
<dbReference type="Gene3D" id="3.90.230.10">
    <property type="entry name" value="Creatinase/methionine aminopeptidase superfamily"/>
    <property type="match status" value="1"/>
</dbReference>
<evidence type="ECO:0000313" key="9">
    <source>
        <dbReference type="EMBL" id="MEB5477411.1"/>
    </source>
</evidence>
<dbReference type="Pfam" id="PF00557">
    <property type="entry name" value="Peptidase_M24"/>
    <property type="match status" value="1"/>
</dbReference>
<feature type="binding site" evidence="6">
    <location>
        <position position="100"/>
    </location>
    <ligand>
        <name>a divalent metal cation</name>
        <dbReference type="ChEBI" id="CHEBI:60240"/>
        <label>1</label>
    </ligand>
</feature>
<dbReference type="InterPro" id="IPR000994">
    <property type="entry name" value="Pept_M24"/>
</dbReference>
<reference evidence="9 10" key="1">
    <citation type="submission" date="2019-08" db="EMBL/GenBank/DDBJ databases">
        <title>Five species of Acinetobacter isolated from floral nectar and animal pollinators.</title>
        <authorList>
            <person name="Hendry T.A."/>
        </authorList>
    </citation>
    <scope>NUCLEOTIDE SEQUENCE [LARGE SCALE GENOMIC DNA]</scope>
    <source>
        <strain evidence="9 10">MD18.27</strain>
    </source>
</reference>
<evidence type="ECO:0000256" key="1">
    <source>
        <dbReference type="ARBA" id="ARBA00002521"/>
    </source>
</evidence>
<keyword evidence="2 6" id="KW-0031">Aminopeptidase</keyword>
<feature type="binding site" evidence="6">
    <location>
        <position position="207"/>
    </location>
    <ligand>
        <name>a divalent metal cation</name>
        <dbReference type="ChEBI" id="CHEBI:60240"/>
        <label>2</label>
        <note>catalytic</note>
    </ligand>
</feature>
<dbReference type="InterPro" id="IPR036005">
    <property type="entry name" value="Creatinase/aminopeptidase-like"/>
</dbReference>
<keyword evidence="4 6" id="KW-0479">Metal-binding</keyword>
<feature type="binding site" evidence="6">
    <location>
        <position position="82"/>
    </location>
    <ligand>
        <name>substrate</name>
    </ligand>
</feature>